<dbReference type="AlphaFoldDB" id="A0A1G7HBF8"/>
<dbReference type="STRING" id="282683.SAMN04488105_110179"/>
<organism evidence="2 3">
    <name type="scientific">Salipiger thiooxidans</name>
    <dbReference type="NCBI Taxonomy" id="282683"/>
    <lineage>
        <taxon>Bacteria</taxon>
        <taxon>Pseudomonadati</taxon>
        <taxon>Pseudomonadota</taxon>
        <taxon>Alphaproteobacteria</taxon>
        <taxon>Rhodobacterales</taxon>
        <taxon>Roseobacteraceae</taxon>
        <taxon>Salipiger</taxon>
    </lineage>
</organism>
<dbReference type="EMBL" id="FNAV01000010">
    <property type="protein sequence ID" value="SDE97449.1"/>
    <property type="molecule type" value="Genomic_DNA"/>
</dbReference>
<name>A0A1G7HBF8_9RHOB</name>
<reference evidence="3" key="1">
    <citation type="submission" date="2016-10" db="EMBL/GenBank/DDBJ databases">
        <authorList>
            <person name="Varghese N."/>
            <person name="Submissions S."/>
        </authorList>
    </citation>
    <scope>NUCLEOTIDE SEQUENCE [LARGE SCALE GENOMIC DNA]</scope>
    <source>
        <strain evidence="3">DSM 10146</strain>
    </source>
</reference>
<protein>
    <submittedName>
        <fullName evidence="2">Uncharacterized protein</fullName>
    </submittedName>
</protein>
<evidence type="ECO:0000256" key="1">
    <source>
        <dbReference type="SAM" id="MobiDB-lite"/>
    </source>
</evidence>
<evidence type="ECO:0000313" key="2">
    <source>
        <dbReference type="EMBL" id="SDE97449.1"/>
    </source>
</evidence>
<feature type="region of interest" description="Disordered" evidence="1">
    <location>
        <begin position="1"/>
        <end position="51"/>
    </location>
</feature>
<sequence>MERTDHPSGFAPATAGTTGGAPEGARPDTDGATPDAISGGRNPGQMTEGEH</sequence>
<keyword evidence="3" id="KW-1185">Reference proteome</keyword>
<accession>A0A1G7HBF8</accession>
<feature type="compositionally biased region" description="Low complexity" evidence="1">
    <location>
        <begin position="7"/>
        <end position="16"/>
    </location>
</feature>
<dbReference type="RefSeq" id="WP_165617138.1">
    <property type="nucleotide sequence ID" value="NZ_FNAV01000010.1"/>
</dbReference>
<evidence type="ECO:0000313" key="3">
    <source>
        <dbReference type="Proteomes" id="UP000198994"/>
    </source>
</evidence>
<proteinExistence type="predicted"/>
<gene>
    <name evidence="2" type="ORF">SAMN04488105_110179</name>
</gene>
<dbReference type="Proteomes" id="UP000198994">
    <property type="component" value="Unassembled WGS sequence"/>
</dbReference>